<gene>
    <name evidence="1" type="ORF">Pla123a_28240</name>
</gene>
<evidence type="ECO:0000313" key="2">
    <source>
        <dbReference type="Proteomes" id="UP000318478"/>
    </source>
</evidence>
<evidence type="ECO:0000313" key="1">
    <source>
        <dbReference type="EMBL" id="TWT76038.1"/>
    </source>
</evidence>
<reference evidence="1 2" key="1">
    <citation type="submission" date="2019-02" db="EMBL/GenBank/DDBJ databases">
        <title>Deep-cultivation of Planctomycetes and their phenomic and genomic characterization uncovers novel biology.</title>
        <authorList>
            <person name="Wiegand S."/>
            <person name="Jogler M."/>
            <person name="Boedeker C."/>
            <person name="Pinto D."/>
            <person name="Vollmers J."/>
            <person name="Rivas-Marin E."/>
            <person name="Kohn T."/>
            <person name="Peeters S.H."/>
            <person name="Heuer A."/>
            <person name="Rast P."/>
            <person name="Oberbeckmann S."/>
            <person name="Bunk B."/>
            <person name="Jeske O."/>
            <person name="Meyerdierks A."/>
            <person name="Storesund J.E."/>
            <person name="Kallscheuer N."/>
            <person name="Luecker S."/>
            <person name="Lage O.M."/>
            <person name="Pohl T."/>
            <person name="Merkel B.J."/>
            <person name="Hornburger P."/>
            <person name="Mueller R.-W."/>
            <person name="Bruemmer F."/>
            <person name="Labrenz M."/>
            <person name="Spormann A.M."/>
            <person name="Op Den Camp H."/>
            <person name="Overmann J."/>
            <person name="Amann R."/>
            <person name="Jetten M.S.M."/>
            <person name="Mascher T."/>
            <person name="Medema M.H."/>
            <person name="Devos D.P."/>
            <person name="Kaster A.-K."/>
            <person name="Ovreas L."/>
            <person name="Rohde M."/>
            <person name="Galperin M.Y."/>
            <person name="Jogler C."/>
        </authorList>
    </citation>
    <scope>NUCLEOTIDE SEQUENCE [LARGE SCALE GENOMIC DNA]</scope>
    <source>
        <strain evidence="1 2">Pla123a</strain>
    </source>
</reference>
<name>A0A5C5YMN8_9BACT</name>
<accession>A0A5C5YMN8</accession>
<keyword evidence="2" id="KW-1185">Reference proteome</keyword>
<sequence length="73" mass="7503">MSGRSDLLLLLSDRSAVAATWDQLAPDGLSIVASEQRDKLIAPPPLETDAAFASIGQASDSKFGFAGGPADTN</sequence>
<dbReference type="EMBL" id="SJPO01000006">
    <property type="protein sequence ID" value="TWT76038.1"/>
    <property type="molecule type" value="Genomic_DNA"/>
</dbReference>
<dbReference type="AlphaFoldDB" id="A0A5C5YMN8"/>
<organism evidence="1 2">
    <name type="scientific">Posidoniimonas polymericola</name>
    <dbReference type="NCBI Taxonomy" id="2528002"/>
    <lineage>
        <taxon>Bacteria</taxon>
        <taxon>Pseudomonadati</taxon>
        <taxon>Planctomycetota</taxon>
        <taxon>Planctomycetia</taxon>
        <taxon>Pirellulales</taxon>
        <taxon>Lacipirellulaceae</taxon>
        <taxon>Posidoniimonas</taxon>
    </lineage>
</organism>
<comment type="caution">
    <text evidence="1">The sequence shown here is derived from an EMBL/GenBank/DDBJ whole genome shotgun (WGS) entry which is preliminary data.</text>
</comment>
<proteinExistence type="predicted"/>
<protein>
    <submittedName>
        <fullName evidence="1">Uncharacterized protein</fullName>
    </submittedName>
</protein>
<dbReference type="Proteomes" id="UP000318478">
    <property type="component" value="Unassembled WGS sequence"/>
</dbReference>